<accession>A0A812Z6I6</accession>
<feature type="non-terminal residue" evidence="2">
    <location>
        <position position="1"/>
    </location>
</feature>
<sequence length="1045" mass="111539">SYDTGAVPEIGARVSHGTSGPEAPQPYGPIVAERVVLHGKGQWDLARFSGSLAPVLPVPPLLLKTRASYFVFAGSGMLRGSFLSPPGRFPRGPSLAFSARSNPQKSRGKSETAEGRTHGRLDFCGPSRFLPTGALLARLHVPKGFCLSGCVTDRRDFYTQARVSFERSRTNAVGPCFQLSDFRGLSAHLDFCTKAAENQVWALSSCEGVLDFPPRPSVLVSDSLPVHPTFKALLQGDAGGVEFATGPWSGLIIDDFFSLFVEASDFVPGGPSASLGLLHRAKAAYTREAVLGSDEKDVLAQRVLKVAGAEIDTDPTTTSDGLALVGYPVAKCVMSVLDRVFAVSRGGPAENIAREALRPLPRRAAGELQLLAVLAPVICSNLSADPCERIFATDASNTHGAVCAKTVSPEVSLDFWLASDFRGAAVHLASLPRGKAAGDDPALSADAVPLPAADAFEQLGPLDSGVSPPPPAKPWAFDYYDFLEVGTSGGFVARQLVAGNFCVGPLVDRRRSRQYDLGSLHLARARSQTPASSDDLRALATCLLVFSLAVRWGLPVLLTVPRSSFAWRSGLWGRLSRVPGVRGLKLSGAALGVSGHSGLACLSHGLDLSALDRDTSKASRHVVPFSGGCLWASCPSAVRKIAGAFAKALRALRRDEPGPPTGLENLAVNDLLLSEGWSVLAAWRWSSPKHINVLEARAVAAVVRDCAHREGDTKVTILADSSVARGAVAKGRSSSHQLRPVLLRIAACAVAGGVYHGLHHAPTRLNIADDPTRSKPLRAASSASLLSSPSLCCSELLGFSSLSSASAGWVRLSLLLALRRSGVSGSKLVLALSQPLRKELPQHESIEPAPALPWTSKCFDATLGYPGEGPLQPRHAKDEGSQRERARSTLPEGRPILQRTTANREHLVKNLEAWLRGRGVSAESFWTAPAEQVANLLSVYGRELFDAGFPYWHYAETINSVSGRRPAIRRQMQGAWDLAFSWMTLEPHTHHTAMPSVVLLALLTVCLVWGWRSEAGIFGLSWGALLRIGQPGIKLQSWSRKTSSC</sequence>
<feature type="region of interest" description="Disordered" evidence="1">
    <location>
        <begin position="1"/>
        <end position="26"/>
    </location>
</feature>
<evidence type="ECO:0000313" key="2">
    <source>
        <dbReference type="EMBL" id="CAE7814469.1"/>
    </source>
</evidence>
<organism evidence="2 3">
    <name type="scientific">Symbiodinium necroappetens</name>
    <dbReference type="NCBI Taxonomy" id="1628268"/>
    <lineage>
        <taxon>Eukaryota</taxon>
        <taxon>Sar</taxon>
        <taxon>Alveolata</taxon>
        <taxon>Dinophyceae</taxon>
        <taxon>Suessiales</taxon>
        <taxon>Symbiodiniaceae</taxon>
        <taxon>Symbiodinium</taxon>
    </lineage>
</organism>
<reference evidence="2" key="1">
    <citation type="submission" date="2021-02" db="EMBL/GenBank/DDBJ databases">
        <authorList>
            <person name="Dougan E. K."/>
            <person name="Rhodes N."/>
            <person name="Thang M."/>
            <person name="Chan C."/>
        </authorList>
    </citation>
    <scope>NUCLEOTIDE SEQUENCE</scope>
</reference>
<feature type="region of interest" description="Disordered" evidence="1">
    <location>
        <begin position="93"/>
        <end position="119"/>
    </location>
</feature>
<dbReference type="EMBL" id="CAJNJA010046094">
    <property type="protein sequence ID" value="CAE7814469.1"/>
    <property type="molecule type" value="Genomic_DNA"/>
</dbReference>
<protein>
    <submittedName>
        <fullName evidence="2">Uncharacterized protein</fullName>
    </submittedName>
</protein>
<feature type="region of interest" description="Disordered" evidence="1">
    <location>
        <begin position="868"/>
        <end position="891"/>
    </location>
</feature>
<name>A0A812Z6I6_9DINO</name>
<feature type="compositionally biased region" description="Basic and acidic residues" evidence="1">
    <location>
        <begin position="875"/>
        <end position="887"/>
    </location>
</feature>
<comment type="caution">
    <text evidence="2">The sequence shown here is derived from an EMBL/GenBank/DDBJ whole genome shotgun (WGS) entry which is preliminary data.</text>
</comment>
<proteinExistence type="predicted"/>
<evidence type="ECO:0000256" key="1">
    <source>
        <dbReference type="SAM" id="MobiDB-lite"/>
    </source>
</evidence>
<evidence type="ECO:0000313" key="3">
    <source>
        <dbReference type="Proteomes" id="UP000601435"/>
    </source>
</evidence>
<dbReference type="AlphaFoldDB" id="A0A812Z6I6"/>
<gene>
    <name evidence="2" type="ORF">SNEC2469_LOCUS24164</name>
</gene>
<feature type="compositionally biased region" description="Basic and acidic residues" evidence="1">
    <location>
        <begin position="108"/>
        <end position="119"/>
    </location>
</feature>
<dbReference type="Proteomes" id="UP000601435">
    <property type="component" value="Unassembled WGS sequence"/>
</dbReference>
<keyword evidence="3" id="KW-1185">Reference proteome</keyword>